<evidence type="ECO:0000313" key="2">
    <source>
        <dbReference type="Proteomes" id="UP001152622"/>
    </source>
</evidence>
<sequence length="164" mass="17900">MPGSVALVFRVRPYRAEFPVLPYPPATTTTIHFLSTYPCFFNAVSLFADSTPAKGARMADSGGCATATVPAHHYFLSHSLYFIILESGSCPALSSILFLTVKQRLLSKRLRQGRIPMGVGPGARVFRKGIVWSEEPSPRSSGNGGKMCAWRVSAHWLALSELQL</sequence>
<gene>
    <name evidence="1" type="ORF">SKAU_G00266670</name>
</gene>
<reference evidence="1" key="1">
    <citation type="journal article" date="2023" name="Science">
        <title>Genome structures resolve the early diversification of teleost fishes.</title>
        <authorList>
            <person name="Parey E."/>
            <person name="Louis A."/>
            <person name="Montfort J."/>
            <person name="Bouchez O."/>
            <person name="Roques C."/>
            <person name="Iampietro C."/>
            <person name="Lluch J."/>
            <person name="Castinel A."/>
            <person name="Donnadieu C."/>
            <person name="Desvignes T."/>
            <person name="Floi Bucao C."/>
            <person name="Jouanno E."/>
            <person name="Wen M."/>
            <person name="Mejri S."/>
            <person name="Dirks R."/>
            <person name="Jansen H."/>
            <person name="Henkel C."/>
            <person name="Chen W.J."/>
            <person name="Zahm M."/>
            <person name="Cabau C."/>
            <person name="Klopp C."/>
            <person name="Thompson A.W."/>
            <person name="Robinson-Rechavi M."/>
            <person name="Braasch I."/>
            <person name="Lecointre G."/>
            <person name="Bobe J."/>
            <person name="Postlethwait J.H."/>
            <person name="Berthelot C."/>
            <person name="Roest Crollius H."/>
            <person name="Guiguen Y."/>
        </authorList>
    </citation>
    <scope>NUCLEOTIDE SEQUENCE</scope>
    <source>
        <strain evidence="1">WJC10195</strain>
    </source>
</reference>
<proteinExistence type="predicted"/>
<keyword evidence="2" id="KW-1185">Reference proteome</keyword>
<dbReference type="AlphaFoldDB" id="A0A9Q1EZH7"/>
<comment type="caution">
    <text evidence="1">The sequence shown here is derived from an EMBL/GenBank/DDBJ whole genome shotgun (WGS) entry which is preliminary data.</text>
</comment>
<accession>A0A9Q1EZH7</accession>
<protein>
    <submittedName>
        <fullName evidence="1">Uncharacterized protein</fullName>
    </submittedName>
</protein>
<evidence type="ECO:0000313" key="1">
    <source>
        <dbReference type="EMBL" id="KAJ8348078.1"/>
    </source>
</evidence>
<dbReference type="EMBL" id="JAINUF010000010">
    <property type="protein sequence ID" value="KAJ8348078.1"/>
    <property type="molecule type" value="Genomic_DNA"/>
</dbReference>
<name>A0A9Q1EZH7_SYNKA</name>
<organism evidence="1 2">
    <name type="scientific">Synaphobranchus kaupii</name>
    <name type="common">Kaup's arrowtooth eel</name>
    <dbReference type="NCBI Taxonomy" id="118154"/>
    <lineage>
        <taxon>Eukaryota</taxon>
        <taxon>Metazoa</taxon>
        <taxon>Chordata</taxon>
        <taxon>Craniata</taxon>
        <taxon>Vertebrata</taxon>
        <taxon>Euteleostomi</taxon>
        <taxon>Actinopterygii</taxon>
        <taxon>Neopterygii</taxon>
        <taxon>Teleostei</taxon>
        <taxon>Anguilliformes</taxon>
        <taxon>Synaphobranchidae</taxon>
        <taxon>Synaphobranchus</taxon>
    </lineage>
</organism>
<dbReference type="Proteomes" id="UP001152622">
    <property type="component" value="Chromosome 10"/>
</dbReference>